<dbReference type="KEGG" id="pabs:JIR001_29240"/>
<dbReference type="NCBIfam" id="TIGR01509">
    <property type="entry name" value="HAD-SF-IA-v3"/>
    <property type="match status" value="1"/>
</dbReference>
<dbReference type="PANTHER" id="PTHR43434:SF26">
    <property type="entry name" value="PYROPHOSPHATASE PPAX"/>
    <property type="match status" value="1"/>
</dbReference>
<dbReference type="Gene3D" id="1.10.150.240">
    <property type="entry name" value="Putative phosphatase, domain 2"/>
    <property type="match status" value="1"/>
</dbReference>
<dbReference type="NCBIfam" id="TIGR01662">
    <property type="entry name" value="HAD-SF-IIIA"/>
    <property type="match status" value="1"/>
</dbReference>
<dbReference type="SFLD" id="SFLDG01135">
    <property type="entry name" value="C1.5.6:_HAD__Beta-PGM__Phospha"/>
    <property type="match status" value="1"/>
</dbReference>
<dbReference type="PANTHER" id="PTHR43434">
    <property type="entry name" value="PHOSPHOGLYCOLATE PHOSPHATASE"/>
    <property type="match status" value="1"/>
</dbReference>
<dbReference type="InterPro" id="IPR050155">
    <property type="entry name" value="HAD-like_hydrolase_sf"/>
</dbReference>
<dbReference type="InterPro" id="IPR041492">
    <property type="entry name" value="HAD_2"/>
</dbReference>
<dbReference type="InterPro" id="IPR006439">
    <property type="entry name" value="HAD-SF_hydro_IA"/>
</dbReference>
<dbReference type="SFLD" id="SFLDS00003">
    <property type="entry name" value="Haloacid_Dehalogenase"/>
    <property type="match status" value="1"/>
</dbReference>
<reference evidence="1" key="1">
    <citation type="journal article" date="2013" name="Int. J. Syst. Evol. Microbiol.">
        <title>Polycladomyces abyssicola gen. nov., sp. nov., a thermophilic filamentous bacterium isolated from hemipelagic sediment.</title>
        <authorList>
            <person name="Tsubouchi T."/>
            <person name="Shimane Y."/>
            <person name="Mori K."/>
            <person name="Usui K."/>
            <person name="Hiraki T."/>
            <person name="Tame A."/>
            <person name="Uematsu K."/>
            <person name="Maruyama T."/>
            <person name="Hatada Y."/>
        </authorList>
    </citation>
    <scope>NUCLEOTIDE SEQUENCE</scope>
    <source>
        <strain evidence="1">JIR-001</strain>
    </source>
</reference>
<sequence>MSKQYTVMLFDLDGTLIDTHELILASFMHTLERHCPGKYTREDVIRYMGEPLLDQMRRFDPDQAEVMVQTYREHNIQHHDEYASAFPGVVEVLHRLAEAGVKMGVVTNKQRKTAEMGLRLLGVEKLMQTMICFGETEKAKPHPDPVLTAMKRLHGKPDQTLMVGDSKYDLMAGKRAGVASALVGWSKHDPVELKALEPDYVLDSPEDLLDLAGLGSKGTS</sequence>
<dbReference type="GO" id="GO:0005829">
    <property type="term" value="C:cytosol"/>
    <property type="evidence" value="ECO:0007669"/>
    <property type="project" value="TreeGrafter"/>
</dbReference>
<dbReference type="NCBIfam" id="TIGR01549">
    <property type="entry name" value="HAD-SF-IA-v1"/>
    <property type="match status" value="1"/>
</dbReference>
<dbReference type="SUPFAM" id="SSF56784">
    <property type="entry name" value="HAD-like"/>
    <property type="match status" value="1"/>
</dbReference>
<dbReference type="SFLD" id="SFLDG01129">
    <property type="entry name" value="C1.5:_HAD__Beta-PGM__Phosphata"/>
    <property type="match status" value="1"/>
</dbReference>
<name>A0A8D5UGH5_9BACL</name>
<dbReference type="CDD" id="cd02616">
    <property type="entry name" value="HAD_PPase"/>
    <property type="match status" value="1"/>
</dbReference>
<reference evidence="1" key="2">
    <citation type="journal article" date="2021" name="Microbiol. Resour. Announc.">
        <title>Complete Genome Sequence of Polycladomyces abyssicola JIR-001T, Isolated from Hemipelagic Sediment in Deep Seawater.</title>
        <authorList>
            <person name="Tsubouchi T."/>
            <person name="Kaneko Y."/>
        </authorList>
    </citation>
    <scope>NUCLEOTIDE SEQUENCE</scope>
    <source>
        <strain evidence="1">JIR-001</strain>
    </source>
</reference>
<evidence type="ECO:0000313" key="1">
    <source>
        <dbReference type="EMBL" id="BCU83141.1"/>
    </source>
</evidence>
<dbReference type="Pfam" id="PF13419">
    <property type="entry name" value="HAD_2"/>
    <property type="match status" value="1"/>
</dbReference>
<dbReference type="EMBL" id="AP024601">
    <property type="protein sequence ID" value="BCU83141.1"/>
    <property type="molecule type" value="Genomic_DNA"/>
</dbReference>
<dbReference type="InterPro" id="IPR036412">
    <property type="entry name" value="HAD-like_sf"/>
</dbReference>
<dbReference type="InterPro" id="IPR006549">
    <property type="entry name" value="HAD-SF_hydro_IIIA"/>
</dbReference>
<dbReference type="Proteomes" id="UP000677436">
    <property type="component" value="Chromosome"/>
</dbReference>
<gene>
    <name evidence="1" type="primary">ppaX</name>
    <name evidence="1" type="ORF">JIR001_29240</name>
</gene>
<dbReference type="AlphaFoldDB" id="A0A8D5UGH5"/>
<dbReference type="GO" id="GO:0008967">
    <property type="term" value="F:phosphoglycolate phosphatase activity"/>
    <property type="evidence" value="ECO:0007669"/>
    <property type="project" value="TreeGrafter"/>
</dbReference>
<dbReference type="InterPro" id="IPR023198">
    <property type="entry name" value="PGP-like_dom2"/>
</dbReference>
<dbReference type="InterPro" id="IPR023214">
    <property type="entry name" value="HAD_sf"/>
</dbReference>
<dbReference type="FunFam" id="3.40.50.1000:FF:000022">
    <property type="entry name" value="Phosphoglycolate phosphatase"/>
    <property type="match status" value="1"/>
</dbReference>
<protein>
    <submittedName>
        <fullName evidence="1">Pyrophosphatase PpaX</fullName>
    </submittedName>
</protein>
<accession>A0A8D5UGH5</accession>
<dbReference type="Gene3D" id="3.40.50.1000">
    <property type="entry name" value="HAD superfamily/HAD-like"/>
    <property type="match status" value="1"/>
</dbReference>
<organism evidence="1 2">
    <name type="scientific">Polycladomyces abyssicola</name>
    <dbReference type="NCBI Taxonomy" id="1125966"/>
    <lineage>
        <taxon>Bacteria</taxon>
        <taxon>Bacillati</taxon>
        <taxon>Bacillota</taxon>
        <taxon>Bacilli</taxon>
        <taxon>Bacillales</taxon>
        <taxon>Thermoactinomycetaceae</taxon>
        <taxon>Polycladomyces</taxon>
    </lineage>
</organism>
<dbReference type="RefSeq" id="WP_212773398.1">
    <property type="nucleotide sequence ID" value="NZ_AP024601.1"/>
</dbReference>
<evidence type="ECO:0000313" key="2">
    <source>
        <dbReference type="Proteomes" id="UP000677436"/>
    </source>
</evidence>
<dbReference type="NCBIfam" id="NF009804">
    <property type="entry name" value="PRK13288.1"/>
    <property type="match status" value="1"/>
</dbReference>
<dbReference type="GO" id="GO:0006281">
    <property type="term" value="P:DNA repair"/>
    <property type="evidence" value="ECO:0007669"/>
    <property type="project" value="TreeGrafter"/>
</dbReference>
<keyword evidence="2" id="KW-1185">Reference proteome</keyword>
<proteinExistence type="predicted"/>